<organism evidence="1">
    <name type="scientific">Siphoviridae sp. ct5jB2</name>
    <dbReference type="NCBI Taxonomy" id="2825337"/>
    <lineage>
        <taxon>Viruses</taxon>
        <taxon>Duplodnaviria</taxon>
        <taxon>Heunggongvirae</taxon>
        <taxon>Uroviricota</taxon>
        <taxon>Caudoviricetes</taxon>
    </lineage>
</organism>
<evidence type="ECO:0000313" key="1">
    <source>
        <dbReference type="EMBL" id="DAF85609.1"/>
    </source>
</evidence>
<reference evidence="1" key="1">
    <citation type="journal article" date="2021" name="Proc. Natl. Acad. Sci. U.S.A.">
        <title>A Catalog of Tens of Thousands of Viruses from Human Metagenomes Reveals Hidden Associations with Chronic Diseases.</title>
        <authorList>
            <person name="Tisza M.J."/>
            <person name="Buck C.B."/>
        </authorList>
    </citation>
    <scope>NUCLEOTIDE SEQUENCE</scope>
    <source>
        <strain evidence="1">Ct5jB2</strain>
    </source>
</reference>
<name>A0A8S5TTS7_9CAUD</name>
<proteinExistence type="predicted"/>
<dbReference type="EMBL" id="BK015927">
    <property type="protein sequence ID" value="DAF85609.1"/>
    <property type="molecule type" value="Genomic_DNA"/>
</dbReference>
<protein>
    <submittedName>
        <fullName evidence="1">Uncharacterized protein</fullName>
    </submittedName>
</protein>
<sequence>MIKMFDRNGFMNWLEETFITNSFGRNIVSEIIEYAYEHQNVSLDQFAYFVSDLLPEVEFLEVARFCSDDMLTDTTLVLLDRKDG</sequence>
<accession>A0A8S5TTS7</accession>